<dbReference type="RefSeq" id="WP_177135244.1">
    <property type="nucleotide sequence ID" value="NZ_VYGV01000006.1"/>
</dbReference>
<dbReference type="AlphaFoldDB" id="A0A7Y8GV28"/>
<comment type="caution">
    <text evidence="1">The sequence shown here is derived from an EMBL/GenBank/DDBJ whole genome shotgun (WGS) entry which is preliminary data.</text>
</comment>
<evidence type="ECO:0000313" key="2">
    <source>
        <dbReference type="Proteomes" id="UP000545507"/>
    </source>
</evidence>
<reference evidence="1 2" key="1">
    <citation type="submission" date="2019-09" db="EMBL/GenBank/DDBJ databases">
        <title>Hydrogenophaga aromatica sp. nov., isolated from a para-xylene-degrading enrichment culture.</title>
        <authorList>
            <person name="Tancsics A."/>
            <person name="Banerjee S."/>
        </authorList>
    </citation>
    <scope>NUCLEOTIDE SEQUENCE [LARGE SCALE GENOMIC DNA]</scope>
    <source>
        <strain evidence="1 2">D2P1</strain>
    </source>
</reference>
<gene>
    <name evidence="1" type="ORF">F3K02_09070</name>
</gene>
<protein>
    <submittedName>
        <fullName evidence="1">Uncharacterized protein</fullName>
    </submittedName>
</protein>
<dbReference type="EMBL" id="VYGV01000006">
    <property type="protein sequence ID" value="NWF45396.1"/>
    <property type="molecule type" value="Genomic_DNA"/>
</dbReference>
<dbReference type="Proteomes" id="UP000545507">
    <property type="component" value="Unassembled WGS sequence"/>
</dbReference>
<name>A0A7Y8GV28_9BURK</name>
<proteinExistence type="predicted"/>
<accession>A0A7Y8GV28</accession>
<evidence type="ECO:0000313" key="1">
    <source>
        <dbReference type="EMBL" id="NWF45396.1"/>
    </source>
</evidence>
<organism evidence="1 2">
    <name type="scientific">Hydrogenophaga aromaticivorans</name>
    <dbReference type="NCBI Taxonomy" id="2610898"/>
    <lineage>
        <taxon>Bacteria</taxon>
        <taxon>Pseudomonadati</taxon>
        <taxon>Pseudomonadota</taxon>
        <taxon>Betaproteobacteria</taxon>
        <taxon>Burkholderiales</taxon>
        <taxon>Comamonadaceae</taxon>
        <taxon>Hydrogenophaga</taxon>
    </lineage>
</organism>
<sequence length="176" mass="19288">MGKKMTAYARKRLGNPTARTFNGAEFLNTLQRCRPYTDEPLPGSWLEGTQDAADNARNIVNRALGALVSHKLKPEESAEFDLLAHAIGVALIRSIEIGGDDCQPVADCRAGSEALRSIQTRRNTLGKWATTRPEQLALGDAILVYEAILQASSPQQMVLATQARMRILEAMRSTTH</sequence>
<keyword evidence="2" id="KW-1185">Reference proteome</keyword>